<accession>A0A3B0Z6K1</accession>
<dbReference type="PROSITE" id="PS51900">
    <property type="entry name" value="CB"/>
    <property type="match status" value="1"/>
</dbReference>
<dbReference type="NCBIfam" id="TIGR02249">
    <property type="entry name" value="integrase_gron"/>
    <property type="match status" value="1"/>
</dbReference>
<feature type="domain" description="Core-binding (CB)" evidence="9">
    <location>
        <begin position="134"/>
        <end position="224"/>
    </location>
</feature>
<keyword evidence="4" id="KW-0229">DNA integration</keyword>
<dbReference type="FunFam" id="1.10.443.10:FF:000007">
    <property type="entry name" value="Tyrosine recombinase XerC"/>
    <property type="match status" value="1"/>
</dbReference>
<sequence length="489" mass="56881">MGFNHYNTNNLPDKFWDQFTNSLLKQGIKDGRLHWYALRVERYMRSLNKQEIALHEPDDVLRYVKMLFEHNRCADWQLVQTIDAIRNLYLVCAVSWFDEVDWDNLKDSVRTVNQSHATLARESPVDHKTKNPEFTMTEIRHHHTAILESLRNEIRRRHYSIRTEQAYEGWVCRFIRYNDNKSPTLLREAEVVEYLQYLAVERNVSASTQNQALNALVFLYGQIFNQPLNDLKEFTRAKRPKKLPVVLSRDEVVALISQLRGVQWLMTSILYGTGLRLMECVRLRIQDIDFQYNQIVVRDGKGQKDRVTPLPRHLVASIKRQMTRVKQLHDEDLSAGLGEVFLPNALSQKYPNAPKEWIWQYLFPSQRLSVDPRSKKIRRHHLHENSLQKAIKRAAQKAAINKKVSTHSCRHSFATHLLEAGNDIRTVQELLGHADVSTTMIYTHVLNRGGQGVISPFDTLHIKCPDDDLASDLDENETNSAQDNEEGAQ</sequence>
<reference evidence="10" key="1">
    <citation type="submission" date="2018-06" db="EMBL/GenBank/DDBJ databases">
        <authorList>
            <person name="Zhirakovskaya E."/>
        </authorList>
    </citation>
    <scope>NUCLEOTIDE SEQUENCE</scope>
</reference>
<dbReference type="PANTHER" id="PTHR30349:SF64">
    <property type="entry name" value="PROPHAGE INTEGRASE INTD-RELATED"/>
    <property type="match status" value="1"/>
</dbReference>
<dbReference type="GO" id="GO:0015074">
    <property type="term" value="P:DNA integration"/>
    <property type="evidence" value="ECO:0007669"/>
    <property type="project" value="UniProtKB-KW"/>
</dbReference>
<evidence type="ECO:0000259" key="8">
    <source>
        <dbReference type="PROSITE" id="PS51898"/>
    </source>
</evidence>
<organism evidence="10">
    <name type="scientific">hydrothermal vent metagenome</name>
    <dbReference type="NCBI Taxonomy" id="652676"/>
    <lineage>
        <taxon>unclassified sequences</taxon>
        <taxon>metagenomes</taxon>
        <taxon>ecological metagenomes</taxon>
    </lineage>
</organism>
<dbReference type="GO" id="GO:0005737">
    <property type="term" value="C:cytoplasm"/>
    <property type="evidence" value="ECO:0007669"/>
    <property type="project" value="UniProtKB-SubCell"/>
</dbReference>
<evidence type="ECO:0000256" key="6">
    <source>
        <dbReference type="ARBA" id="ARBA00023172"/>
    </source>
</evidence>
<dbReference type="Pfam" id="PF00589">
    <property type="entry name" value="Phage_integrase"/>
    <property type="match status" value="1"/>
</dbReference>
<evidence type="ECO:0000256" key="7">
    <source>
        <dbReference type="SAM" id="MobiDB-lite"/>
    </source>
</evidence>
<gene>
    <name evidence="10" type="ORF">MNBD_GAMMA16-475</name>
</gene>
<evidence type="ECO:0000313" key="10">
    <source>
        <dbReference type="EMBL" id="VAW83192.1"/>
    </source>
</evidence>
<dbReference type="InterPro" id="IPR044068">
    <property type="entry name" value="CB"/>
</dbReference>
<dbReference type="CDD" id="cd01193">
    <property type="entry name" value="INT_IntI_C"/>
    <property type="match status" value="1"/>
</dbReference>
<evidence type="ECO:0000256" key="3">
    <source>
        <dbReference type="ARBA" id="ARBA00022490"/>
    </source>
</evidence>
<keyword evidence="6" id="KW-0233">DNA recombination</keyword>
<dbReference type="Pfam" id="PF13495">
    <property type="entry name" value="Phage_int_SAM_4"/>
    <property type="match status" value="1"/>
</dbReference>
<dbReference type="InterPro" id="IPR010998">
    <property type="entry name" value="Integrase_recombinase_N"/>
</dbReference>
<evidence type="ECO:0000259" key="9">
    <source>
        <dbReference type="PROSITE" id="PS51900"/>
    </source>
</evidence>
<evidence type="ECO:0000256" key="4">
    <source>
        <dbReference type="ARBA" id="ARBA00022908"/>
    </source>
</evidence>
<dbReference type="InterPro" id="IPR050090">
    <property type="entry name" value="Tyrosine_recombinase_XerCD"/>
</dbReference>
<comment type="subcellular location">
    <subcellularLocation>
        <location evidence="1">Cytoplasm</location>
    </subcellularLocation>
</comment>
<dbReference type="Gene3D" id="1.10.443.10">
    <property type="entry name" value="Intergrase catalytic core"/>
    <property type="match status" value="1"/>
</dbReference>
<evidence type="ECO:0000256" key="2">
    <source>
        <dbReference type="ARBA" id="ARBA00008857"/>
    </source>
</evidence>
<feature type="domain" description="Tyr recombinase" evidence="8">
    <location>
        <begin position="242"/>
        <end position="455"/>
    </location>
</feature>
<dbReference type="InterPro" id="IPR004107">
    <property type="entry name" value="Integrase_SAM-like_N"/>
</dbReference>
<dbReference type="InterPro" id="IPR002104">
    <property type="entry name" value="Integrase_catalytic"/>
</dbReference>
<proteinExistence type="inferred from homology"/>
<dbReference type="PANTHER" id="PTHR30349">
    <property type="entry name" value="PHAGE INTEGRASE-RELATED"/>
    <property type="match status" value="1"/>
</dbReference>
<name>A0A3B0Z6K1_9ZZZZ</name>
<dbReference type="InterPro" id="IPR011946">
    <property type="entry name" value="Integrase_integron-type"/>
</dbReference>
<dbReference type="InterPro" id="IPR011010">
    <property type="entry name" value="DNA_brk_join_enz"/>
</dbReference>
<feature type="region of interest" description="Disordered" evidence="7">
    <location>
        <begin position="468"/>
        <end position="489"/>
    </location>
</feature>
<dbReference type="SUPFAM" id="SSF56349">
    <property type="entry name" value="DNA breaking-rejoining enzymes"/>
    <property type="match status" value="1"/>
</dbReference>
<dbReference type="GO" id="GO:0006310">
    <property type="term" value="P:DNA recombination"/>
    <property type="evidence" value="ECO:0007669"/>
    <property type="project" value="UniProtKB-KW"/>
</dbReference>
<dbReference type="PROSITE" id="PS51898">
    <property type="entry name" value="TYR_RECOMBINASE"/>
    <property type="match status" value="1"/>
</dbReference>
<dbReference type="GO" id="GO:0003677">
    <property type="term" value="F:DNA binding"/>
    <property type="evidence" value="ECO:0007669"/>
    <property type="project" value="UniProtKB-KW"/>
</dbReference>
<dbReference type="EMBL" id="UOFO01000002">
    <property type="protein sequence ID" value="VAW83192.1"/>
    <property type="molecule type" value="Genomic_DNA"/>
</dbReference>
<evidence type="ECO:0000256" key="5">
    <source>
        <dbReference type="ARBA" id="ARBA00023125"/>
    </source>
</evidence>
<keyword evidence="5" id="KW-0238">DNA-binding</keyword>
<dbReference type="AlphaFoldDB" id="A0A3B0Z6K1"/>
<comment type="similarity">
    <text evidence="2">Belongs to the 'phage' integrase family.</text>
</comment>
<dbReference type="InterPro" id="IPR013762">
    <property type="entry name" value="Integrase-like_cat_sf"/>
</dbReference>
<keyword evidence="3" id="KW-0963">Cytoplasm</keyword>
<evidence type="ECO:0000256" key="1">
    <source>
        <dbReference type="ARBA" id="ARBA00004496"/>
    </source>
</evidence>
<dbReference type="Gene3D" id="1.10.150.130">
    <property type="match status" value="1"/>
</dbReference>
<protein>
    <submittedName>
        <fullName evidence="10">Integron integrase IntIPac</fullName>
    </submittedName>
</protein>